<comment type="caution">
    <text evidence="7">The sequence shown here is derived from an EMBL/GenBank/DDBJ whole genome shotgun (WGS) entry which is preliminary data.</text>
</comment>
<dbReference type="InterPro" id="IPR009057">
    <property type="entry name" value="Homeodomain-like_sf"/>
</dbReference>
<evidence type="ECO:0000259" key="5">
    <source>
        <dbReference type="PROSITE" id="PS01124"/>
    </source>
</evidence>
<evidence type="ECO:0000256" key="2">
    <source>
        <dbReference type="ARBA" id="ARBA00023125"/>
    </source>
</evidence>
<dbReference type="SUPFAM" id="SSF46689">
    <property type="entry name" value="Homeodomain-like"/>
    <property type="match status" value="2"/>
</dbReference>
<dbReference type="Pfam" id="PF12833">
    <property type="entry name" value="HTH_18"/>
    <property type="match status" value="1"/>
</dbReference>
<dbReference type="AlphaFoldDB" id="A0AAW6SYZ6"/>
<dbReference type="Gene3D" id="3.30.450.20">
    <property type="entry name" value="PAS domain"/>
    <property type="match status" value="1"/>
</dbReference>
<dbReference type="GO" id="GO:0043565">
    <property type="term" value="F:sequence-specific DNA binding"/>
    <property type="evidence" value="ECO:0007669"/>
    <property type="project" value="InterPro"/>
</dbReference>
<proteinExistence type="predicted"/>
<evidence type="ECO:0000256" key="1">
    <source>
        <dbReference type="ARBA" id="ARBA00023015"/>
    </source>
</evidence>
<keyword evidence="2" id="KW-0238">DNA-binding</keyword>
<dbReference type="RefSeq" id="WP_251338474.1">
    <property type="nucleotide sequence ID" value="NZ_JAMATW010000003.1"/>
</dbReference>
<evidence type="ECO:0000256" key="3">
    <source>
        <dbReference type="ARBA" id="ARBA00023163"/>
    </source>
</evidence>
<protein>
    <submittedName>
        <fullName evidence="7">AraC family transcriptional regulator</fullName>
    </submittedName>
</protein>
<reference evidence="7" key="1">
    <citation type="submission" date="2023-03" db="EMBL/GenBank/DDBJ databases">
        <title>Bacterial isolates from washroom surfaces on a university campus.</title>
        <authorList>
            <person name="Holman D.B."/>
            <person name="Gzyl K.E."/>
            <person name="Taheri A.E."/>
        </authorList>
    </citation>
    <scope>NUCLEOTIDE SEQUENCE</scope>
    <source>
        <strain evidence="7">RD03</strain>
    </source>
</reference>
<keyword evidence="4" id="KW-0812">Transmembrane</keyword>
<keyword evidence="3" id="KW-0804">Transcription</keyword>
<feature type="domain" description="HTH araC/xylS-type" evidence="5">
    <location>
        <begin position="594"/>
        <end position="692"/>
    </location>
</feature>
<feature type="transmembrane region" description="Helical" evidence="4">
    <location>
        <begin position="228"/>
        <end position="249"/>
    </location>
</feature>
<dbReference type="PANTHER" id="PTHR43280">
    <property type="entry name" value="ARAC-FAMILY TRANSCRIPTIONAL REGULATOR"/>
    <property type="match status" value="1"/>
</dbReference>
<dbReference type="PANTHER" id="PTHR43280:SF10">
    <property type="entry name" value="REGULATORY PROTEIN POCR"/>
    <property type="match status" value="1"/>
</dbReference>
<gene>
    <name evidence="7" type="ORF">P5X88_14990</name>
</gene>
<dbReference type="InterPro" id="IPR000160">
    <property type="entry name" value="GGDEF_dom"/>
</dbReference>
<organism evidence="7 8">
    <name type="scientific">Heyndrickxia oleronia</name>
    <dbReference type="NCBI Taxonomy" id="38875"/>
    <lineage>
        <taxon>Bacteria</taxon>
        <taxon>Bacillati</taxon>
        <taxon>Bacillota</taxon>
        <taxon>Bacilli</taxon>
        <taxon>Bacillales</taxon>
        <taxon>Bacillaceae</taxon>
        <taxon>Heyndrickxia</taxon>
    </lineage>
</organism>
<dbReference type="GO" id="GO:0003700">
    <property type="term" value="F:DNA-binding transcription factor activity"/>
    <property type="evidence" value="ECO:0007669"/>
    <property type="project" value="InterPro"/>
</dbReference>
<sequence length="700" mass="81560">MNTIEQKLQILDYTFNSYIKTASFENNIQQPLTEKQFDIYRSIDKQLNYISSFGPNQTTAEFVSVKGNWVINKYGLRPLEKSQRDFVTSEYLTLPNSSTWVKEETAQDEIKLIKLAPLFKTNKNGVLIINIPMVSLTNLIYKQAESNPIYIYNKDGTLIYQSNKEVKKSKSTKDVFNEISKDNSQTGIKEMNTVDGKYKFAYSKSPYNGWVYYTEINKADIATAMKPTIISIFIMSLSMLILTCIIAYLCSDYFSRPLRDLLMFFPKGQKGVYKDEFELIGQSFRKVIDHNQLLNDIVTSQAEKLKTLFMLNLFRGRISEMEVKEKLQDFKYPTNWCHFFVLTIQIDGLDQSKYTKKDEDVLLFAINKIVSEMVSSEERLTPTVIDSNVQATILLCPDIDSNQWIPTINQHAESIQNRVKDEFNLSISIGISSPYQKLTECHQALEQGMDALKYRLKVGKGSIVFYDSIAAIYNNKIRTFFPKKLENQLFDVIKKGDNEKSIEILHLLLLELFNSKNPHELEVNIMRFINDLMGLMQILGMETIILEDHKTLYGAISKMRTSEEIELFVKNKIMSPMIQTIKERTNSQYKTISDEIVHIIQKEFDTDLTLEKIAMRLHYNPNYLSSIFKKEFNQSFSEYLALYRYNMAKKWLLETNLPVKEIAEKLQYKNSQNFIRSFRKYEGTTPGKFREQHRFDSISF</sequence>
<name>A0AAW6SYZ6_9BACI</name>
<dbReference type="EMBL" id="JAROYP010000008">
    <property type="protein sequence ID" value="MDH5162239.1"/>
    <property type="molecule type" value="Genomic_DNA"/>
</dbReference>
<evidence type="ECO:0000256" key="4">
    <source>
        <dbReference type="SAM" id="Phobius"/>
    </source>
</evidence>
<feature type="domain" description="GGDEF" evidence="6">
    <location>
        <begin position="337"/>
        <end position="468"/>
    </location>
</feature>
<keyword evidence="1" id="KW-0805">Transcription regulation</keyword>
<keyword evidence="4" id="KW-0472">Membrane</keyword>
<dbReference type="Gene3D" id="1.10.10.60">
    <property type="entry name" value="Homeodomain-like"/>
    <property type="match status" value="2"/>
</dbReference>
<dbReference type="PROSITE" id="PS50887">
    <property type="entry name" value="GGDEF"/>
    <property type="match status" value="1"/>
</dbReference>
<dbReference type="SMART" id="SM00342">
    <property type="entry name" value="HTH_ARAC"/>
    <property type="match status" value="1"/>
</dbReference>
<dbReference type="Proteomes" id="UP001159179">
    <property type="component" value="Unassembled WGS sequence"/>
</dbReference>
<dbReference type="InterPro" id="IPR018060">
    <property type="entry name" value="HTH_AraC"/>
</dbReference>
<evidence type="ECO:0000313" key="8">
    <source>
        <dbReference type="Proteomes" id="UP001159179"/>
    </source>
</evidence>
<accession>A0AAW6SYZ6</accession>
<evidence type="ECO:0000313" key="7">
    <source>
        <dbReference type="EMBL" id="MDH5162239.1"/>
    </source>
</evidence>
<evidence type="ECO:0000259" key="6">
    <source>
        <dbReference type="PROSITE" id="PS50887"/>
    </source>
</evidence>
<keyword evidence="4" id="KW-1133">Transmembrane helix</keyword>
<dbReference type="PROSITE" id="PS01124">
    <property type="entry name" value="HTH_ARAC_FAMILY_2"/>
    <property type="match status" value="1"/>
</dbReference>